<evidence type="ECO:0000313" key="2">
    <source>
        <dbReference type="Proteomes" id="UP000266426"/>
    </source>
</evidence>
<dbReference type="AlphaFoldDB" id="A0A3A4R642"/>
<protein>
    <submittedName>
        <fullName evidence="1">Uncharacterized protein</fullName>
    </submittedName>
</protein>
<dbReference type="EMBL" id="QZJZ01000008">
    <property type="protein sequence ID" value="RJP61836.1"/>
    <property type="molecule type" value="Genomic_DNA"/>
</dbReference>
<reference evidence="1 2" key="1">
    <citation type="journal article" date="2017" name="ISME J.">
        <title>Energy and carbon metabolisms in a deep terrestrial subsurface fluid microbial community.</title>
        <authorList>
            <person name="Momper L."/>
            <person name="Jungbluth S.P."/>
            <person name="Lee M.D."/>
            <person name="Amend J.P."/>
        </authorList>
    </citation>
    <scope>NUCLEOTIDE SEQUENCE [LARGE SCALE GENOMIC DNA]</scope>
    <source>
        <strain evidence="1">SURF_26</strain>
    </source>
</reference>
<organism evidence="1 2">
    <name type="scientific">Candidatus Auribacter fodinae</name>
    <dbReference type="NCBI Taxonomy" id="2093366"/>
    <lineage>
        <taxon>Bacteria</taxon>
        <taxon>Pseudomonadati</taxon>
        <taxon>Candidatus Auribacterota</taxon>
        <taxon>Candidatus Auribacteria</taxon>
        <taxon>Candidatus Auribacterales</taxon>
        <taxon>Candidatus Auribacteraceae</taxon>
        <taxon>Candidatus Auribacter</taxon>
    </lineage>
</organism>
<name>A0A3A4R642_9BACT</name>
<accession>A0A3A4R642</accession>
<proteinExistence type="predicted"/>
<comment type="caution">
    <text evidence="1">The sequence shown here is derived from an EMBL/GenBank/DDBJ whole genome shotgun (WGS) entry which is preliminary data.</text>
</comment>
<evidence type="ECO:0000313" key="1">
    <source>
        <dbReference type="EMBL" id="RJP61836.1"/>
    </source>
</evidence>
<gene>
    <name evidence="1" type="ORF">C4541_01140</name>
</gene>
<sequence length="87" mass="10289">MQLSNNIYTPENKVFQYFLSILGQMVHADLARQIEYLKVENKILRSRLPKNIRTTYQEKLKLIRYGLKLGGKIKPLISIVSYSTFRR</sequence>
<dbReference type="Proteomes" id="UP000266426">
    <property type="component" value="Unassembled WGS sequence"/>
</dbReference>